<reference evidence="3 4" key="1">
    <citation type="journal article" date="2015" name="Genome Announc.">
        <title>Expanding the biotechnology potential of lactobacilli through comparative genomics of 213 strains and associated genera.</title>
        <authorList>
            <person name="Sun Z."/>
            <person name="Harris H.M."/>
            <person name="McCann A."/>
            <person name="Guo C."/>
            <person name="Argimon S."/>
            <person name="Zhang W."/>
            <person name="Yang X."/>
            <person name="Jeffery I.B."/>
            <person name="Cooney J.C."/>
            <person name="Kagawa T.F."/>
            <person name="Liu W."/>
            <person name="Song Y."/>
            <person name="Salvetti E."/>
            <person name="Wrobel A."/>
            <person name="Rasinkangas P."/>
            <person name="Parkhill J."/>
            <person name="Rea M.C."/>
            <person name="O'Sullivan O."/>
            <person name="Ritari J."/>
            <person name="Douillard F.P."/>
            <person name="Paul Ross R."/>
            <person name="Yang R."/>
            <person name="Briner A.E."/>
            <person name="Felis G.E."/>
            <person name="de Vos W.M."/>
            <person name="Barrangou R."/>
            <person name="Klaenhammer T.R."/>
            <person name="Caufield P.W."/>
            <person name="Cui Y."/>
            <person name="Zhang H."/>
            <person name="O'Toole P.W."/>
        </authorList>
    </citation>
    <scope>NUCLEOTIDE SEQUENCE [LARGE SCALE GENOMIC DNA]</scope>
    <source>
        <strain evidence="3 4">DSM 19904</strain>
    </source>
</reference>
<dbReference type="RefSeq" id="WP_057826513.1">
    <property type="nucleotide sequence ID" value="NZ_AZEA01000041.1"/>
</dbReference>
<evidence type="ECO:0000256" key="1">
    <source>
        <dbReference type="ARBA" id="ARBA00023125"/>
    </source>
</evidence>
<dbReference type="PATRIC" id="fig|1423808.3.peg.2064"/>
<dbReference type="SUPFAM" id="SSF46955">
    <property type="entry name" value="Putative DNA-binding domain"/>
    <property type="match status" value="1"/>
</dbReference>
<evidence type="ECO:0000313" key="3">
    <source>
        <dbReference type="EMBL" id="KRK86501.1"/>
    </source>
</evidence>
<dbReference type="InterPro" id="IPR009061">
    <property type="entry name" value="DNA-bd_dom_put_sf"/>
</dbReference>
<dbReference type="GO" id="GO:0003677">
    <property type="term" value="F:DNA binding"/>
    <property type="evidence" value="ECO:0007669"/>
    <property type="project" value="UniProtKB-KW"/>
</dbReference>
<dbReference type="PROSITE" id="PS50937">
    <property type="entry name" value="HTH_MERR_2"/>
    <property type="match status" value="1"/>
</dbReference>
<name>A0A0R1KT67_9LACO</name>
<dbReference type="OrthoDB" id="9811174at2"/>
<dbReference type="AlphaFoldDB" id="A0A0R1KT67"/>
<gene>
    <name evidence="3" type="ORF">FD17_GL002041</name>
</gene>
<dbReference type="Gene3D" id="1.10.1660.10">
    <property type="match status" value="1"/>
</dbReference>
<keyword evidence="4" id="KW-1185">Reference proteome</keyword>
<evidence type="ECO:0000259" key="2">
    <source>
        <dbReference type="PROSITE" id="PS50937"/>
    </source>
</evidence>
<proteinExistence type="predicted"/>
<protein>
    <submittedName>
        <fullName evidence="3">MerR family transcriptional regulator</fullName>
    </submittedName>
</protein>
<dbReference type="InterPro" id="IPR000551">
    <property type="entry name" value="MerR-type_HTH_dom"/>
</dbReference>
<sequence>MNSKKVSELLGVSTDTLRYYERIGVIPPVERDHNGYRVYKTNDLNWIYLAKSLRSAGLSIESLIEFATLARKGGKVRAAQKDILHEQLDTLNTKLAQMKETQALLQYKIDMFDEHLAKFDSGQMTKDHTEELWKKPFLKDKNKGEQ</sequence>
<feature type="domain" description="HTH merR-type" evidence="2">
    <location>
        <begin position="1"/>
        <end position="69"/>
    </location>
</feature>
<dbReference type="Proteomes" id="UP000051581">
    <property type="component" value="Unassembled WGS sequence"/>
</dbReference>
<accession>A0A0R1KT67</accession>
<organism evidence="3 4">
    <name type="scientific">Lentilactobacillus sunkii DSM 19904</name>
    <dbReference type="NCBI Taxonomy" id="1423808"/>
    <lineage>
        <taxon>Bacteria</taxon>
        <taxon>Bacillati</taxon>
        <taxon>Bacillota</taxon>
        <taxon>Bacilli</taxon>
        <taxon>Lactobacillales</taxon>
        <taxon>Lactobacillaceae</taxon>
        <taxon>Lentilactobacillus</taxon>
    </lineage>
</organism>
<evidence type="ECO:0000313" key="4">
    <source>
        <dbReference type="Proteomes" id="UP000051581"/>
    </source>
</evidence>
<keyword evidence="1" id="KW-0238">DNA-binding</keyword>
<dbReference type="InterPro" id="IPR047057">
    <property type="entry name" value="MerR_fam"/>
</dbReference>
<dbReference type="CDD" id="cd01109">
    <property type="entry name" value="HTH_YyaN"/>
    <property type="match status" value="1"/>
</dbReference>
<dbReference type="PANTHER" id="PTHR30204">
    <property type="entry name" value="REDOX-CYCLING DRUG-SENSING TRANSCRIPTIONAL ACTIVATOR SOXR"/>
    <property type="match status" value="1"/>
</dbReference>
<dbReference type="PANTHER" id="PTHR30204:SF98">
    <property type="entry name" value="HTH-TYPE TRANSCRIPTIONAL REGULATOR ADHR"/>
    <property type="match status" value="1"/>
</dbReference>
<dbReference type="Pfam" id="PF00376">
    <property type="entry name" value="MerR"/>
    <property type="match status" value="1"/>
</dbReference>
<dbReference type="EMBL" id="AZEA01000041">
    <property type="protein sequence ID" value="KRK86501.1"/>
    <property type="molecule type" value="Genomic_DNA"/>
</dbReference>
<dbReference type="SMART" id="SM00422">
    <property type="entry name" value="HTH_MERR"/>
    <property type="match status" value="1"/>
</dbReference>
<dbReference type="GO" id="GO:0003700">
    <property type="term" value="F:DNA-binding transcription factor activity"/>
    <property type="evidence" value="ECO:0007669"/>
    <property type="project" value="InterPro"/>
</dbReference>
<comment type="caution">
    <text evidence="3">The sequence shown here is derived from an EMBL/GenBank/DDBJ whole genome shotgun (WGS) entry which is preliminary data.</text>
</comment>